<dbReference type="InterPro" id="IPR027417">
    <property type="entry name" value="P-loop_NTPase"/>
</dbReference>
<accession>A0A4V3D943</accession>
<name>A0A4V3D943_9ACTN</name>
<protein>
    <recommendedName>
        <fullName evidence="4">TraM-binding TraD/TraG-like protein</fullName>
    </recommendedName>
</protein>
<sequence length="259" mass="28267">MARVDDPALADFWTWYDALSPAARSSATGPVLNKIRTALLRPWVRQVIASGPSTIDLREVFDGGHLVLMRLPKGRLGEDTAALIGSFALAATWQTVTGRAHQSEQARKDTAAYVDECHNFLNMPGSLADMLAEARGYRLALTLAHQELGQLPPELRKALSANARSKIYFTCSPDDAAQLEAHTLPSVSGYDLTHLGDYQAVGRLLVGARERPAFTLRTRPLPPLVSGRATAVRAAARRHTPTSAAPRPGTRRTDVRTRW</sequence>
<dbReference type="EMBL" id="SNYN01000002">
    <property type="protein sequence ID" value="TDQ54389.1"/>
    <property type="molecule type" value="Genomic_DNA"/>
</dbReference>
<evidence type="ECO:0000313" key="2">
    <source>
        <dbReference type="EMBL" id="TDQ54389.1"/>
    </source>
</evidence>
<evidence type="ECO:0008006" key="4">
    <source>
        <dbReference type="Google" id="ProtNLM"/>
    </source>
</evidence>
<comment type="caution">
    <text evidence="2">The sequence shown here is derived from an EMBL/GenBank/DDBJ whole genome shotgun (WGS) entry which is preliminary data.</text>
</comment>
<dbReference type="Proteomes" id="UP000295281">
    <property type="component" value="Unassembled WGS sequence"/>
</dbReference>
<proteinExistence type="predicted"/>
<feature type="region of interest" description="Disordered" evidence="1">
    <location>
        <begin position="234"/>
        <end position="259"/>
    </location>
</feature>
<dbReference type="AlphaFoldDB" id="A0A4V3D943"/>
<organism evidence="2 3">
    <name type="scientific">Actinorugispora endophytica</name>
    <dbReference type="NCBI Taxonomy" id="1605990"/>
    <lineage>
        <taxon>Bacteria</taxon>
        <taxon>Bacillati</taxon>
        <taxon>Actinomycetota</taxon>
        <taxon>Actinomycetes</taxon>
        <taxon>Streptosporangiales</taxon>
        <taxon>Nocardiopsidaceae</taxon>
        <taxon>Actinorugispora</taxon>
    </lineage>
</organism>
<dbReference type="SUPFAM" id="SSF52540">
    <property type="entry name" value="P-loop containing nucleoside triphosphate hydrolases"/>
    <property type="match status" value="1"/>
</dbReference>
<reference evidence="2 3" key="1">
    <citation type="submission" date="2019-03" db="EMBL/GenBank/DDBJ databases">
        <title>Genomic Encyclopedia of Type Strains, Phase IV (KMG-IV): sequencing the most valuable type-strain genomes for metagenomic binning, comparative biology and taxonomic classification.</title>
        <authorList>
            <person name="Goeker M."/>
        </authorList>
    </citation>
    <scope>NUCLEOTIDE SEQUENCE [LARGE SCALE GENOMIC DNA]</scope>
    <source>
        <strain evidence="2 3">DSM 46770</strain>
    </source>
</reference>
<evidence type="ECO:0000256" key="1">
    <source>
        <dbReference type="SAM" id="MobiDB-lite"/>
    </source>
</evidence>
<gene>
    <name evidence="2" type="ORF">EV190_102223</name>
</gene>
<evidence type="ECO:0000313" key="3">
    <source>
        <dbReference type="Proteomes" id="UP000295281"/>
    </source>
</evidence>
<dbReference type="CDD" id="cd01127">
    <property type="entry name" value="TrwB_TraG_TraD_VirD4"/>
    <property type="match status" value="1"/>
</dbReference>
<keyword evidence="3" id="KW-1185">Reference proteome</keyword>
<dbReference type="Gene3D" id="3.40.50.300">
    <property type="entry name" value="P-loop containing nucleotide triphosphate hydrolases"/>
    <property type="match status" value="1"/>
</dbReference>